<protein>
    <submittedName>
        <fullName evidence="1">Uncharacterized protein</fullName>
    </submittedName>
</protein>
<reference evidence="1 2" key="1">
    <citation type="submission" date="2021-02" db="EMBL/GenBank/DDBJ databases">
        <title>Cotonvirus japonicus, which uses Golgi apparatus of host cells for its virion factory, phylogenetically links tailed tupanvirus and icosahedral mimivirus.</title>
        <authorList>
            <person name="Takahashi H."/>
            <person name="Fukaya S."/>
            <person name="Song C."/>
            <person name="Murata K."/>
            <person name="Takemura M."/>
        </authorList>
    </citation>
    <scope>NUCLEOTIDE SEQUENCE [LARGE SCALE GENOMIC DNA]</scope>
</reference>
<dbReference type="EMBL" id="AP024483">
    <property type="protein sequence ID" value="BCS83352.1"/>
    <property type="molecule type" value="Genomic_DNA"/>
</dbReference>
<evidence type="ECO:0000313" key="1">
    <source>
        <dbReference type="EMBL" id="BCS83352.1"/>
    </source>
</evidence>
<keyword evidence="2" id="KW-1185">Reference proteome</keyword>
<evidence type="ECO:0000313" key="2">
    <source>
        <dbReference type="Proteomes" id="UP001321479"/>
    </source>
</evidence>
<dbReference type="Proteomes" id="UP001321479">
    <property type="component" value="Segment"/>
</dbReference>
<dbReference type="RefSeq" id="YP_010841960.1">
    <property type="nucleotide sequence ID" value="NC_079139.1"/>
</dbReference>
<name>A0ABM7NT56_9VIRU</name>
<accession>A0ABM7NT56</accession>
<organism evidence="1 2">
    <name type="scientific">Cotonvirus japonicus</name>
    <dbReference type="NCBI Taxonomy" id="2811091"/>
    <lineage>
        <taxon>Viruses</taxon>
        <taxon>Varidnaviria</taxon>
        <taxon>Bamfordvirae</taxon>
        <taxon>Nucleocytoviricota</taxon>
        <taxon>Megaviricetes</taxon>
        <taxon>Imitervirales</taxon>
        <taxon>Mimiviridae</taxon>
        <taxon>Megamimivirinae</taxon>
        <taxon>Cotonvirus</taxon>
        <taxon>Cotonvirus japonicum</taxon>
    </lineage>
</organism>
<sequence>MDYKQEYLKLKQQVLNQKGSGRMNPQLLNQLSNLVFIVGDNVLSDDVNSILMSLIQEFNRISTSDLKHNLELSQYYAVGKGLMRNNGTIQCENCELVLKYIDTSICLSNNKIIRTKDGPSIDCNINRGLVKFFIKQKLGDVYKYTRIRIAKVQSTGTLLPFNDVLYQDNEEINRLDEATNIAINRGQSDIIFNKARRGELNTNTPDALTNTTQNVNQIVSDVKNASISSQISKMNRNRLLSPVPNQTSVNVANTVAQHINNNNPHSNMSVVLVPGGESLPLQSDNRVQSTIGSVNDNGISITSDKNTVNTLNAKAVNSRASMAVDANLALIPKENIVNSNDINVAQPNNSSKTSIPNKLSNDFKSIIDKTGDVTSKAVDNTKGIASNLGDDTKNLLSNAYKKLEEAASKFTDLFKNSNKSTVVPVSQDLSVLTSNPVQTAGQVPVPTNNHYNHTSNNINKSNSNFSMNNTKSDIATINNNKSKIRQSGSVNNSINNSVRNTNNFKIRNSEIINSATVDKHSVLSIDNNQSALTSDYYPNLPELSLTSDKSKSRVNRNKVLY</sequence>
<dbReference type="GeneID" id="80558557"/>
<proteinExistence type="predicted"/>